<keyword evidence="1" id="KW-0175">Coiled coil</keyword>
<name>A0A239H2E3_9BACT</name>
<feature type="coiled-coil region" evidence="1">
    <location>
        <begin position="26"/>
        <end position="67"/>
    </location>
</feature>
<proteinExistence type="predicted"/>
<dbReference type="AlphaFoldDB" id="A0A239H2E3"/>
<dbReference type="SUPFAM" id="SSF46894">
    <property type="entry name" value="C-terminal effector domain of the bipartite response regulators"/>
    <property type="match status" value="1"/>
</dbReference>
<evidence type="ECO:0000313" key="4">
    <source>
        <dbReference type="Proteomes" id="UP000198480"/>
    </source>
</evidence>
<gene>
    <name evidence="3" type="ORF">SAMN06295967_12213</name>
</gene>
<evidence type="ECO:0000259" key="2">
    <source>
        <dbReference type="SMART" id="SM00421"/>
    </source>
</evidence>
<accession>A0A239H2E3</accession>
<keyword evidence="4" id="KW-1185">Reference proteome</keyword>
<dbReference type="EMBL" id="FZOK01000022">
    <property type="protein sequence ID" value="SNS75352.1"/>
    <property type="molecule type" value="Genomic_DNA"/>
</dbReference>
<evidence type="ECO:0000313" key="3">
    <source>
        <dbReference type="EMBL" id="SNS75352.1"/>
    </source>
</evidence>
<organism evidence="3 4">
    <name type="scientific">Belliella buryatensis</name>
    <dbReference type="NCBI Taxonomy" id="1500549"/>
    <lineage>
        <taxon>Bacteria</taxon>
        <taxon>Pseudomonadati</taxon>
        <taxon>Bacteroidota</taxon>
        <taxon>Cytophagia</taxon>
        <taxon>Cytophagales</taxon>
        <taxon>Cyclobacteriaceae</taxon>
        <taxon>Belliella</taxon>
    </lineage>
</organism>
<sequence>MALGLLILLIILQWWRNKHKLEVKEKQKQELKRKHLKEVLESKDKELTAQAAQVIQMQQQLEVAKEKVANILYEGSTEQNKVDRIDAVLNKSSLSEVKNSFDLRLTSNNEVFFKTLLKNYPELTPSELKLCAYLRLNLPTKDLAEILNRSVGTIESSRTNIRKKLNLQPQENLVTHLLSLASQE</sequence>
<dbReference type="Gene3D" id="1.10.10.10">
    <property type="entry name" value="Winged helix-like DNA-binding domain superfamily/Winged helix DNA-binding domain"/>
    <property type="match status" value="1"/>
</dbReference>
<dbReference type="OrthoDB" id="1523128at2"/>
<dbReference type="InterPro" id="IPR016032">
    <property type="entry name" value="Sig_transdc_resp-reg_C-effctor"/>
</dbReference>
<dbReference type="InterPro" id="IPR000792">
    <property type="entry name" value="Tscrpt_reg_LuxR_C"/>
</dbReference>
<dbReference type="Proteomes" id="UP000198480">
    <property type="component" value="Unassembled WGS sequence"/>
</dbReference>
<protein>
    <submittedName>
        <fullName evidence="3">Regulatory protein, luxR family</fullName>
    </submittedName>
</protein>
<dbReference type="GO" id="GO:0006355">
    <property type="term" value="P:regulation of DNA-templated transcription"/>
    <property type="evidence" value="ECO:0007669"/>
    <property type="project" value="InterPro"/>
</dbReference>
<dbReference type="SMART" id="SM00421">
    <property type="entry name" value="HTH_LUXR"/>
    <property type="match status" value="1"/>
</dbReference>
<reference evidence="4" key="1">
    <citation type="submission" date="2017-06" db="EMBL/GenBank/DDBJ databases">
        <authorList>
            <person name="Varghese N."/>
            <person name="Submissions S."/>
        </authorList>
    </citation>
    <scope>NUCLEOTIDE SEQUENCE [LARGE SCALE GENOMIC DNA]</scope>
    <source>
        <strain evidence="4">5C</strain>
    </source>
</reference>
<evidence type="ECO:0000256" key="1">
    <source>
        <dbReference type="SAM" id="Coils"/>
    </source>
</evidence>
<dbReference type="GO" id="GO:0003677">
    <property type="term" value="F:DNA binding"/>
    <property type="evidence" value="ECO:0007669"/>
    <property type="project" value="InterPro"/>
</dbReference>
<feature type="domain" description="HTH luxR-type" evidence="2">
    <location>
        <begin position="120"/>
        <end position="177"/>
    </location>
</feature>
<dbReference type="InterPro" id="IPR036388">
    <property type="entry name" value="WH-like_DNA-bd_sf"/>
</dbReference>